<evidence type="ECO:0000313" key="3">
    <source>
        <dbReference type="EMBL" id="GGP84663.1"/>
    </source>
</evidence>
<sequence length="184" mass="20302">MTSSPTPVTGTAPRPATGPATAGEPAHDALDRHPESAGPRSRARRRRDTEHRLDHDVDVWVATASADGAPYLVPLSFDWDGEALLAATPADSPTGRNLAATRVVRLGLGLTRDVSMIDGEVEVLEIGELPRERGDRFAERTGFDPRVSATPYRWFRITPRRVQAWREADELTGRELMRDGRWLA</sequence>
<feature type="compositionally biased region" description="Low complexity" evidence="1">
    <location>
        <begin position="1"/>
        <end position="24"/>
    </location>
</feature>
<organism evidence="3 4">
    <name type="scientific">Streptosporangium pseudovulgare</name>
    <dbReference type="NCBI Taxonomy" id="35765"/>
    <lineage>
        <taxon>Bacteria</taxon>
        <taxon>Bacillati</taxon>
        <taxon>Actinomycetota</taxon>
        <taxon>Actinomycetes</taxon>
        <taxon>Streptosporangiales</taxon>
        <taxon>Streptosporangiaceae</taxon>
        <taxon>Streptosporangium</taxon>
    </lineage>
</organism>
<proteinExistence type="predicted"/>
<dbReference type="SUPFAM" id="SSF50475">
    <property type="entry name" value="FMN-binding split barrel"/>
    <property type="match status" value="1"/>
</dbReference>
<dbReference type="Pfam" id="PF01243">
    <property type="entry name" value="PNPOx_N"/>
    <property type="match status" value="1"/>
</dbReference>
<feature type="region of interest" description="Disordered" evidence="1">
    <location>
        <begin position="1"/>
        <end position="50"/>
    </location>
</feature>
<evidence type="ECO:0000313" key="4">
    <source>
        <dbReference type="Proteomes" id="UP000611554"/>
    </source>
</evidence>
<protein>
    <recommendedName>
        <fullName evidence="2">Pyridoxamine 5'-phosphate oxidase N-terminal domain-containing protein</fullName>
    </recommendedName>
</protein>
<dbReference type="Gene3D" id="2.30.110.10">
    <property type="entry name" value="Electron Transport, Fmn-binding Protein, Chain A"/>
    <property type="match status" value="1"/>
</dbReference>
<feature type="compositionally biased region" description="Basic and acidic residues" evidence="1">
    <location>
        <begin position="25"/>
        <end position="35"/>
    </location>
</feature>
<reference evidence="4" key="1">
    <citation type="journal article" date="2019" name="Int. J. Syst. Evol. Microbiol.">
        <title>The Global Catalogue of Microorganisms (GCM) 10K type strain sequencing project: providing services to taxonomists for standard genome sequencing and annotation.</title>
        <authorList>
            <consortium name="The Broad Institute Genomics Platform"/>
            <consortium name="The Broad Institute Genome Sequencing Center for Infectious Disease"/>
            <person name="Wu L."/>
            <person name="Ma J."/>
        </authorList>
    </citation>
    <scope>NUCLEOTIDE SEQUENCE [LARGE SCALE GENOMIC DNA]</scope>
    <source>
        <strain evidence="4">JCM 3115</strain>
    </source>
</reference>
<accession>A0ABQ2QJF1</accession>
<gene>
    <name evidence="3" type="ORF">GCM10010140_12230</name>
</gene>
<dbReference type="InterPro" id="IPR012349">
    <property type="entry name" value="Split_barrel_FMN-bd"/>
</dbReference>
<evidence type="ECO:0000256" key="1">
    <source>
        <dbReference type="SAM" id="MobiDB-lite"/>
    </source>
</evidence>
<name>A0ABQ2QJF1_9ACTN</name>
<keyword evidence="4" id="KW-1185">Reference proteome</keyword>
<dbReference type="InterPro" id="IPR011576">
    <property type="entry name" value="Pyridox_Oxase_N"/>
</dbReference>
<dbReference type="Proteomes" id="UP000611554">
    <property type="component" value="Unassembled WGS sequence"/>
</dbReference>
<evidence type="ECO:0000259" key="2">
    <source>
        <dbReference type="Pfam" id="PF01243"/>
    </source>
</evidence>
<feature type="domain" description="Pyridoxamine 5'-phosphate oxidase N-terminal" evidence="2">
    <location>
        <begin position="59"/>
        <end position="165"/>
    </location>
</feature>
<dbReference type="EMBL" id="BMQJ01000002">
    <property type="protein sequence ID" value="GGP84663.1"/>
    <property type="molecule type" value="Genomic_DNA"/>
</dbReference>
<dbReference type="RefSeq" id="WP_189245438.1">
    <property type="nucleotide sequence ID" value="NZ_BMQJ01000002.1"/>
</dbReference>
<comment type="caution">
    <text evidence="3">The sequence shown here is derived from an EMBL/GenBank/DDBJ whole genome shotgun (WGS) entry which is preliminary data.</text>
</comment>